<dbReference type="EMBL" id="JAYFUH010000175">
    <property type="protein sequence ID" value="MEA5668025.1"/>
    <property type="molecule type" value="Genomic_DNA"/>
</dbReference>
<name>A0ABU5V7J3_9GAMM</name>
<dbReference type="PIRSF" id="PIRSF016493">
    <property type="entry name" value="Glycyl_aminpptds"/>
    <property type="match status" value="1"/>
</dbReference>
<comment type="caution">
    <text evidence="3">The sequence shown here is derived from an EMBL/GenBank/DDBJ whole genome shotgun (WGS) entry which is preliminary data.</text>
</comment>
<feature type="domain" description="Peptidase M61 catalytic" evidence="1">
    <location>
        <begin position="311"/>
        <end position="424"/>
    </location>
</feature>
<evidence type="ECO:0000259" key="2">
    <source>
        <dbReference type="Pfam" id="PF17899"/>
    </source>
</evidence>
<dbReference type="SUPFAM" id="SSF55486">
    <property type="entry name" value="Metalloproteases ('zincins'), catalytic domain"/>
    <property type="match status" value="1"/>
</dbReference>
<dbReference type="Pfam" id="PF05299">
    <property type="entry name" value="Peptidase_M61"/>
    <property type="match status" value="1"/>
</dbReference>
<dbReference type="InterPro" id="IPR027268">
    <property type="entry name" value="Peptidase_M4/M1_CTD_sf"/>
</dbReference>
<dbReference type="InterPro" id="IPR007963">
    <property type="entry name" value="Peptidase_M61_catalytic"/>
</dbReference>
<dbReference type="Pfam" id="PF17899">
    <property type="entry name" value="Peptidase_M61_N"/>
    <property type="match status" value="1"/>
</dbReference>
<evidence type="ECO:0000259" key="1">
    <source>
        <dbReference type="Pfam" id="PF05299"/>
    </source>
</evidence>
<evidence type="ECO:0000313" key="4">
    <source>
        <dbReference type="Proteomes" id="UP001301653"/>
    </source>
</evidence>
<dbReference type="InterPro" id="IPR024191">
    <property type="entry name" value="Peptidase_M61"/>
</dbReference>
<dbReference type="InterPro" id="IPR040756">
    <property type="entry name" value="Peptidase_M61_N"/>
</dbReference>
<evidence type="ECO:0000313" key="3">
    <source>
        <dbReference type="EMBL" id="MEA5668025.1"/>
    </source>
</evidence>
<dbReference type="SUPFAM" id="SSF50156">
    <property type="entry name" value="PDZ domain-like"/>
    <property type="match status" value="1"/>
</dbReference>
<dbReference type="Gene3D" id="1.10.390.10">
    <property type="entry name" value="Neutral Protease Domain 2"/>
    <property type="match status" value="1"/>
</dbReference>
<dbReference type="Proteomes" id="UP001301653">
    <property type="component" value="Unassembled WGS sequence"/>
</dbReference>
<accession>A0ABU5V7J3</accession>
<dbReference type="InterPro" id="IPR036034">
    <property type="entry name" value="PDZ_sf"/>
</dbReference>
<protein>
    <submittedName>
        <fullName evidence="3">Peptidase M61</fullName>
    </submittedName>
</protein>
<dbReference type="RefSeq" id="WP_323438824.1">
    <property type="nucleotide sequence ID" value="NZ_JAYFUH010000175.1"/>
</dbReference>
<organism evidence="3 4">
    <name type="scientific">Stenotrophomonas capsici</name>
    <dbReference type="NCBI Taxonomy" id="3110230"/>
    <lineage>
        <taxon>Bacteria</taxon>
        <taxon>Pseudomonadati</taxon>
        <taxon>Pseudomonadota</taxon>
        <taxon>Gammaproteobacteria</taxon>
        <taxon>Lysobacterales</taxon>
        <taxon>Lysobacteraceae</taxon>
        <taxon>Stenotrophomonas</taxon>
    </lineage>
</organism>
<dbReference type="Gene3D" id="2.60.40.3650">
    <property type="match status" value="1"/>
</dbReference>
<feature type="domain" description="Peptidase M61 N-terminal" evidence="2">
    <location>
        <begin position="44"/>
        <end position="215"/>
    </location>
</feature>
<dbReference type="Gene3D" id="2.30.42.10">
    <property type="match status" value="1"/>
</dbReference>
<keyword evidence="4" id="KW-1185">Reference proteome</keyword>
<gene>
    <name evidence="3" type="ORF">VA603_10815</name>
</gene>
<proteinExistence type="predicted"/>
<reference evidence="3 4" key="1">
    <citation type="submission" date="2023-12" db="EMBL/GenBank/DDBJ databases">
        <title>Stenotrophomonas guangdongensis sp. nov., isolated from wilted pepper plants (Capsicum annuum).</title>
        <authorList>
            <person name="Qiu M."/>
            <person name="Li Y."/>
            <person name="Liu Q."/>
            <person name="Zhang X."/>
            <person name="Huang Y."/>
            <person name="Guo R."/>
            <person name="Hu M."/>
            <person name="Zhou J."/>
            <person name="Zhou X."/>
        </authorList>
    </citation>
    <scope>NUCLEOTIDE SEQUENCE [LARGE SCALE GENOMIC DNA]</scope>
    <source>
        <strain evidence="3 4">MH1</strain>
    </source>
</reference>
<sequence length="635" mass="71109">MKHGRRWLLAVALGVTPWWVQAQQGDARQAALQVQASYPGVIELEVDASDVDRRIQRVRERIPVAPGPLRLWYPQWIPGNHAPTGPINQIGGLVIRGNGQPLQWLRDPGDMYAFTLQVPEGVNMLDIEFQYLSPTASDQGRVAMTPNLLDLQWHRVVLYPAGVDARGIQVKPSLRLPDGWQSGTALDVARREGGTEHYQPVPLMTLIDSPVFAGRHFKRFALDEAARQPVWLDVVAENPQALQADAKVLDAHRALVREADAVFGARPYTRYNFLLAVSDVFSGIGLEHAQSSENGMHDGYLRGERPFMDNDLLPHEYAHAWVGKAWRPRPTWVPHYNGPMHNDELWMYEGQTQYWAVVLAARSGLWKPDYAMAMLAQLQANYATQPGRQWRDLHDTVHQGILDFNSKPQAWADWQRAFEFYNESTLLWLGVDARLRSLSKGKVTLDDFARRFHQGGTQGEIRLYDRADVMQALEAVQPGDWDAFIGTRLDARDGSAPDGLKAAGWELYYSDAPNLVVADGEADGVTDLQYALGLKVGSDGVLQFVGWESPAFKAGLAKDVTLVAVNGLAYSGGRLKQAVIDAKEGTPIELIVRQADSFRTVRIDYRDGLRYPHLRRVEGSADLLTKILAPQRQQR</sequence>